<keyword evidence="2" id="KW-1185">Reference proteome</keyword>
<evidence type="ECO:0000313" key="1">
    <source>
        <dbReference type="EMBL" id="MBK0369933.1"/>
    </source>
</evidence>
<evidence type="ECO:0000313" key="2">
    <source>
        <dbReference type="Proteomes" id="UP000609172"/>
    </source>
</evidence>
<dbReference type="EMBL" id="JAEHFV010000003">
    <property type="protein sequence ID" value="MBK0369933.1"/>
    <property type="molecule type" value="Genomic_DNA"/>
</dbReference>
<dbReference type="Proteomes" id="UP000609172">
    <property type="component" value="Unassembled WGS sequence"/>
</dbReference>
<gene>
    <name evidence="1" type="ORF">I5M07_08775</name>
</gene>
<reference evidence="1" key="1">
    <citation type="submission" date="2020-12" db="EMBL/GenBank/DDBJ databases">
        <title>Bacterial novel species Flavobacterium sp. SE-1-e isolated from soil.</title>
        <authorList>
            <person name="Jung H.-Y."/>
        </authorList>
    </citation>
    <scope>NUCLEOTIDE SEQUENCE</scope>
    <source>
        <strain evidence="1">SE-1-e</strain>
    </source>
</reference>
<sequence>MSKSIYILLFLFSVSLYSQKVKPKTIAVLSDSIRETSGLIAFDGLLWTHNDDHDTTLYGLDTLGKIKKQVRLTQVQNQDWEEISQDAENIYLGDFGNNYQGNRTNLHILKIAKKTFYDAQPKIDTISFRYENQTDFSAVKPNSTDFDCEAFVVTNDSVYLFTKQWKSKQSNVYVLPNQVGDHIAKLKTTLPVKGLITGATRTTDGENVILCGYSKKGKPFLYWLPHFFEGHFSETNLKRIRLQLPFHQIEGIATFDGSRFYLTNEKLILKPIINVAPQLYEVDLSSFLKL</sequence>
<dbReference type="AlphaFoldDB" id="A0A934UJW2"/>
<dbReference type="RefSeq" id="WP_200105921.1">
    <property type="nucleotide sequence ID" value="NZ_JAEHFV010000003.1"/>
</dbReference>
<accession>A0A934UJW2</accession>
<organism evidence="1 2">
    <name type="scientific">Flavobacterium agrisoli</name>
    <dbReference type="NCBI Taxonomy" id="2793066"/>
    <lineage>
        <taxon>Bacteria</taxon>
        <taxon>Pseudomonadati</taxon>
        <taxon>Bacteroidota</taxon>
        <taxon>Flavobacteriia</taxon>
        <taxon>Flavobacteriales</taxon>
        <taxon>Flavobacteriaceae</taxon>
        <taxon>Flavobacterium</taxon>
    </lineage>
</organism>
<protein>
    <submittedName>
        <fullName evidence="1">T9SS C-terminal target domain-containing protein</fullName>
    </submittedName>
</protein>
<comment type="caution">
    <text evidence="1">The sequence shown here is derived from an EMBL/GenBank/DDBJ whole genome shotgun (WGS) entry which is preliminary data.</text>
</comment>
<name>A0A934UJW2_9FLAO</name>
<proteinExistence type="predicted"/>